<dbReference type="GO" id="GO:0046872">
    <property type="term" value="F:metal ion binding"/>
    <property type="evidence" value="ECO:0007669"/>
    <property type="project" value="InterPro"/>
</dbReference>
<dbReference type="AlphaFoldDB" id="A0A848DB42"/>
<evidence type="ECO:0000313" key="3">
    <source>
        <dbReference type="Proteomes" id="UP000606580"/>
    </source>
</evidence>
<dbReference type="GO" id="GO:0003824">
    <property type="term" value="F:catalytic activity"/>
    <property type="evidence" value="ECO:0007669"/>
    <property type="project" value="InterPro"/>
</dbReference>
<dbReference type="Proteomes" id="UP000606580">
    <property type="component" value="Unassembled WGS sequence"/>
</dbReference>
<proteinExistence type="predicted"/>
<gene>
    <name evidence="2" type="ORF">GIS02_04010</name>
</gene>
<dbReference type="InterPro" id="IPR006124">
    <property type="entry name" value="Metalloenzyme"/>
</dbReference>
<protein>
    <submittedName>
        <fullName evidence="2">Sulfatase</fullName>
    </submittedName>
</protein>
<evidence type="ECO:0000259" key="1">
    <source>
        <dbReference type="Pfam" id="PF01676"/>
    </source>
</evidence>
<comment type="caution">
    <text evidence="2">The sequence shown here is derived from an EMBL/GenBank/DDBJ whole genome shotgun (WGS) entry which is preliminary data.</text>
</comment>
<reference evidence="2" key="1">
    <citation type="journal article" date="2020" name="MBio">
        <title>'Candidatus Ethanoperedens,' a Thermophilic Genus of Archaea Mediating the Anaerobic Oxidation of Ethane.</title>
        <authorList>
            <person name="Hahn C.J."/>
            <person name="Laso-Perez R."/>
            <person name="Vulcano F."/>
            <person name="Vaziourakis K.M."/>
            <person name="Stokke R."/>
            <person name="Steen I.H."/>
            <person name="Teske A."/>
            <person name="Boetius A."/>
            <person name="Liebeke M."/>
            <person name="Amann R."/>
            <person name="Knittel K."/>
            <person name="Wegener G."/>
        </authorList>
    </citation>
    <scope>NUCLEOTIDE SEQUENCE</scope>
    <source>
        <strain evidence="2">GoM-Arc1-LC-WB58</strain>
    </source>
</reference>
<dbReference type="Pfam" id="PF01676">
    <property type="entry name" value="Metalloenzyme"/>
    <property type="match status" value="1"/>
</dbReference>
<sequence>MNTKRPVYSLVDIAPTIAELTKTPLPDADGVVIPELMDSFRKHHCKRVVLIIVDSLDYPIYQKLKGAMPHLRGIIIRCKSVASHTTPAIASILTGCYPATHRILATADVLTSSIKSLLERAVDSNISAALVIESKGADAMRTKIDLVEGVSDSDDILDYDTKIKQLSLNILKKKPVITAIHFRAIDRYAHEGRSFRELVAASECIDQHLSDIIEASGSDACVIICGDHPIHAKHDMYNTGQSDQLFICLLTNDSV</sequence>
<dbReference type="Gene3D" id="3.40.720.10">
    <property type="entry name" value="Alkaline Phosphatase, subunit A"/>
    <property type="match status" value="2"/>
</dbReference>
<evidence type="ECO:0000313" key="2">
    <source>
        <dbReference type="EMBL" id="NMG83352.1"/>
    </source>
</evidence>
<name>A0A848DB42_9EURY</name>
<organism evidence="2 3">
    <name type="scientific">Candidatus Ethanoperedens thermophilum</name>
    <dbReference type="NCBI Taxonomy" id="2766897"/>
    <lineage>
        <taxon>Archaea</taxon>
        <taxon>Methanobacteriati</taxon>
        <taxon>Methanobacteriota</taxon>
        <taxon>Stenosarchaea group</taxon>
        <taxon>Methanomicrobia</taxon>
        <taxon>Methanosarcinales</taxon>
        <taxon>Methanosarcinales incertae sedis</taxon>
        <taxon>GOM Arc I cluster</taxon>
        <taxon>Candidatus Ethanoperedens</taxon>
    </lineage>
</organism>
<dbReference type="SUPFAM" id="SSF53649">
    <property type="entry name" value="Alkaline phosphatase-like"/>
    <property type="match status" value="1"/>
</dbReference>
<dbReference type="InterPro" id="IPR017850">
    <property type="entry name" value="Alkaline_phosphatase_core_sf"/>
</dbReference>
<accession>A0A848DB42</accession>
<dbReference type="EMBL" id="WNEG01000077">
    <property type="protein sequence ID" value="NMG83352.1"/>
    <property type="molecule type" value="Genomic_DNA"/>
</dbReference>
<feature type="domain" description="Metalloenzyme" evidence="1">
    <location>
        <begin position="161"/>
        <end position="230"/>
    </location>
</feature>